<feature type="active site" description="Pros-phosphohistidine intermediate" evidence="13 14">
    <location>
        <position position="117"/>
    </location>
</feature>
<dbReference type="EMBL" id="CP006939">
    <property type="protein sequence ID" value="AHC13742.1"/>
    <property type="molecule type" value="Genomic_DNA"/>
</dbReference>
<evidence type="ECO:0000259" key="17">
    <source>
        <dbReference type="SMART" id="SM00562"/>
    </source>
</evidence>
<accession>V5WD68</accession>
<feature type="binding site" evidence="13 14">
    <location>
        <position position="93"/>
    </location>
    <ligand>
        <name>ATP</name>
        <dbReference type="ChEBI" id="CHEBI:30616"/>
    </ligand>
</feature>
<dbReference type="KEGG" id="slr:L21SP2_0302"/>
<dbReference type="Pfam" id="PF00334">
    <property type="entry name" value="NDK"/>
    <property type="match status" value="1"/>
</dbReference>
<evidence type="ECO:0000256" key="16">
    <source>
        <dbReference type="RuleBase" id="RU004013"/>
    </source>
</evidence>
<evidence type="ECO:0000256" key="1">
    <source>
        <dbReference type="ARBA" id="ARBA00001946"/>
    </source>
</evidence>
<dbReference type="STRING" id="1307761.L21SP2_0302"/>
<evidence type="ECO:0000313" key="18">
    <source>
        <dbReference type="EMBL" id="AHC13742.1"/>
    </source>
</evidence>
<evidence type="ECO:0000256" key="10">
    <source>
        <dbReference type="ARBA" id="ARBA00022840"/>
    </source>
</evidence>
<sequence length="150" mass="16872">MAHERTFSMLKPGVLQRRISGEIISRIEKKGFHVTAMKIMRISEELCRRHYSEHEGKPFFPGLIAYMTSGPVIAMVLEGENAIAHLRLLCGATNVDEAAPGTIRGDYASVTRMNIIHASDSVESAEREIKLFFKPEEILEYVDDSAHWLG</sequence>
<dbReference type="OrthoDB" id="9801161at2"/>
<comment type="function">
    <text evidence="13">Major role in the synthesis of nucleoside triphosphates other than ATP. The ATP gamma phosphate is transferred to the NDP beta phosphate via a ping-pong mechanism, using a phosphorylated active-site intermediate.</text>
</comment>
<evidence type="ECO:0000256" key="7">
    <source>
        <dbReference type="ARBA" id="ARBA00022723"/>
    </source>
</evidence>
<dbReference type="NCBIfam" id="NF001908">
    <property type="entry name" value="PRK00668.1"/>
    <property type="match status" value="1"/>
</dbReference>
<evidence type="ECO:0000256" key="11">
    <source>
        <dbReference type="ARBA" id="ARBA00022842"/>
    </source>
</evidence>
<dbReference type="FunFam" id="3.30.70.141:FF:000003">
    <property type="entry name" value="Nucleoside diphosphate kinase"/>
    <property type="match status" value="1"/>
</dbReference>
<evidence type="ECO:0000256" key="13">
    <source>
        <dbReference type="HAMAP-Rule" id="MF_00451"/>
    </source>
</evidence>
<dbReference type="SUPFAM" id="SSF54919">
    <property type="entry name" value="Nucleoside diphosphate kinase, NDK"/>
    <property type="match status" value="1"/>
</dbReference>
<comment type="subcellular location">
    <subcellularLocation>
        <location evidence="13">Cytoplasm</location>
    </subcellularLocation>
</comment>
<evidence type="ECO:0000256" key="15">
    <source>
        <dbReference type="RuleBase" id="RU004011"/>
    </source>
</evidence>
<comment type="cofactor">
    <cofactor evidence="1 13">
        <name>Mg(2+)</name>
        <dbReference type="ChEBI" id="CHEBI:18420"/>
    </cofactor>
</comment>
<dbReference type="InterPro" id="IPR036850">
    <property type="entry name" value="NDK-like_dom_sf"/>
</dbReference>
<feature type="binding site" evidence="13 14">
    <location>
        <position position="87"/>
    </location>
    <ligand>
        <name>ATP</name>
        <dbReference type="ChEBI" id="CHEBI:30616"/>
    </ligand>
</feature>
<dbReference type="GO" id="GO:0005524">
    <property type="term" value="F:ATP binding"/>
    <property type="evidence" value="ECO:0007669"/>
    <property type="project" value="UniProtKB-UniRule"/>
</dbReference>
<comment type="catalytic activity">
    <reaction evidence="13 16">
        <text>a 2'-deoxyribonucleoside 5'-diphosphate + ATP = a 2'-deoxyribonucleoside 5'-triphosphate + ADP</text>
        <dbReference type="Rhea" id="RHEA:44640"/>
        <dbReference type="ChEBI" id="CHEBI:30616"/>
        <dbReference type="ChEBI" id="CHEBI:61560"/>
        <dbReference type="ChEBI" id="CHEBI:73316"/>
        <dbReference type="ChEBI" id="CHEBI:456216"/>
        <dbReference type="EC" id="2.7.4.6"/>
    </reaction>
</comment>
<feature type="binding site" evidence="13 14">
    <location>
        <position position="114"/>
    </location>
    <ligand>
        <name>ATP</name>
        <dbReference type="ChEBI" id="CHEBI:30616"/>
    </ligand>
</feature>
<evidence type="ECO:0000313" key="19">
    <source>
        <dbReference type="Proteomes" id="UP000018680"/>
    </source>
</evidence>
<dbReference type="InterPro" id="IPR034907">
    <property type="entry name" value="NDK-like_dom"/>
</dbReference>
<organism evidence="18 19">
    <name type="scientific">Salinispira pacifica</name>
    <dbReference type="NCBI Taxonomy" id="1307761"/>
    <lineage>
        <taxon>Bacteria</taxon>
        <taxon>Pseudomonadati</taxon>
        <taxon>Spirochaetota</taxon>
        <taxon>Spirochaetia</taxon>
        <taxon>Spirochaetales</taxon>
        <taxon>Spirochaetaceae</taxon>
        <taxon>Salinispira</taxon>
    </lineage>
</organism>
<dbReference type="InterPro" id="IPR023005">
    <property type="entry name" value="Nucleoside_diP_kinase_AS"/>
</dbReference>
<dbReference type="PROSITE" id="PS51374">
    <property type="entry name" value="NDPK_LIKE"/>
    <property type="match status" value="1"/>
</dbReference>
<feature type="binding site" evidence="13 14">
    <location>
        <position position="59"/>
    </location>
    <ligand>
        <name>ATP</name>
        <dbReference type="ChEBI" id="CHEBI:30616"/>
    </ligand>
</feature>
<dbReference type="GO" id="GO:0006183">
    <property type="term" value="P:GTP biosynthetic process"/>
    <property type="evidence" value="ECO:0007669"/>
    <property type="project" value="UniProtKB-UniRule"/>
</dbReference>
<evidence type="ECO:0000256" key="5">
    <source>
        <dbReference type="ARBA" id="ARBA00022553"/>
    </source>
</evidence>
<dbReference type="Proteomes" id="UP000018680">
    <property type="component" value="Chromosome"/>
</dbReference>
<dbReference type="PRINTS" id="PR01243">
    <property type="entry name" value="NUCDPKINASE"/>
</dbReference>
<dbReference type="GO" id="GO:0006228">
    <property type="term" value="P:UTP biosynthetic process"/>
    <property type="evidence" value="ECO:0007669"/>
    <property type="project" value="UniProtKB-UniRule"/>
</dbReference>
<keyword evidence="6 13" id="KW-0808">Transferase</keyword>
<keyword evidence="13" id="KW-0963">Cytoplasm</keyword>
<dbReference type="GO" id="GO:0006241">
    <property type="term" value="P:CTP biosynthetic process"/>
    <property type="evidence" value="ECO:0007669"/>
    <property type="project" value="UniProtKB-UniRule"/>
</dbReference>
<dbReference type="GO" id="GO:0046872">
    <property type="term" value="F:metal ion binding"/>
    <property type="evidence" value="ECO:0007669"/>
    <property type="project" value="UniProtKB-KW"/>
</dbReference>
<dbReference type="Gene3D" id="3.30.70.141">
    <property type="entry name" value="Nucleoside diphosphate kinase-like domain"/>
    <property type="match status" value="1"/>
</dbReference>
<dbReference type="EC" id="2.7.4.6" evidence="3 13"/>
<reference evidence="18 19" key="1">
    <citation type="journal article" date="2015" name="Stand. Genomic Sci.">
        <title>Complete genome sequence and description of Salinispira pacifica gen. nov., sp. nov., a novel spirochaete isolated form a hypersaline microbial mat.</title>
        <authorList>
            <person name="Ben Hania W."/>
            <person name="Joseph M."/>
            <person name="Schumann P."/>
            <person name="Bunk B."/>
            <person name="Fiebig A."/>
            <person name="Sproer C."/>
            <person name="Klenk H.P."/>
            <person name="Fardeau M.L."/>
            <person name="Spring S."/>
        </authorList>
    </citation>
    <scope>NUCLEOTIDE SEQUENCE [LARGE SCALE GENOMIC DNA]</scope>
    <source>
        <strain evidence="18 19">L21-RPul-D2</strain>
    </source>
</reference>
<dbReference type="PROSITE" id="PS00469">
    <property type="entry name" value="NDPK"/>
    <property type="match status" value="1"/>
</dbReference>
<evidence type="ECO:0000256" key="12">
    <source>
        <dbReference type="ARBA" id="ARBA00023080"/>
    </source>
</evidence>
<feature type="binding site" evidence="13 14">
    <location>
        <position position="104"/>
    </location>
    <ligand>
        <name>ATP</name>
        <dbReference type="ChEBI" id="CHEBI:30616"/>
    </ligand>
</feature>
<keyword evidence="8 13" id="KW-0547">Nucleotide-binding</keyword>
<keyword evidence="5 13" id="KW-0597">Phosphoprotein</keyword>
<dbReference type="eggNOG" id="COG0105">
    <property type="taxonomic scope" value="Bacteria"/>
</dbReference>
<dbReference type="SMART" id="SM00562">
    <property type="entry name" value="NDK"/>
    <property type="match status" value="1"/>
</dbReference>
<dbReference type="GO" id="GO:0005737">
    <property type="term" value="C:cytoplasm"/>
    <property type="evidence" value="ECO:0007669"/>
    <property type="project" value="UniProtKB-SubCell"/>
</dbReference>
<comment type="subunit">
    <text evidence="13">Homotetramer.</text>
</comment>
<keyword evidence="12 13" id="KW-0546">Nucleotide metabolism</keyword>
<keyword evidence="19" id="KW-1185">Reference proteome</keyword>
<dbReference type="HOGENOM" id="CLU_060216_6_3_12"/>
<dbReference type="GO" id="GO:0004550">
    <property type="term" value="F:nucleoside diphosphate kinase activity"/>
    <property type="evidence" value="ECO:0007669"/>
    <property type="project" value="UniProtKB-UniRule"/>
</dbReference>
<keyword evidence="11 13" id="KW-0460">Magnesium</keyword>
<dbReference type="HAMAP" id="MF_00451">
    <property type="entry name" value="NDP_kinase"/>
    <property type="match status" value="1"/>
</dbReference>
<proteinExistence type="inferred from homology"/>
<evidence type="ECO:0000256" key="3">
    <source>
        <dbReference type="ARBA" id="ARBA00012966"/>
    </source>
</evidence>
<keyword evidence="7 13" id="KW-0479">Metal-binding</keyword>
<name>V5WD68_9SPIO</name>
<evidence type="ECO:0000256" key="6">
    <source>
        <dbReference type="ARBA" id="ARBA00022679"/>
    </source>
</evidence>
<dbReference type="CDD" id="cd04413">
    <property type="entry name" value="NDPk_I"/>
    <property type="match status" value="1"/>
</dbReference>
<gene>
    <name evidence="13" type="primary">ndk</name>
    <name evidence="18" type="ORF">L21SP2_0302</name>
</gene>
<evidence type="ECO:0000256" key="14">
    <source>
        <dbReference type="PROSITE-ProRule" id="PRU00706"/>
    </source>
</evidence>
<comment type="similarity">
    <text evidence="2 13 14 15">Belongs to the NDK family.</text>
</comment>
<evidence type="ECO:0000256" key="4">
    <source>
        <dbReference type="ARBA" id="ARBA00017632"/>
    </source>
</evidence>
<keyword evidence="9 13" id="KW-0418">Kinase</keyword>
<feature type="domain" description="Nucleoside diphosphate kinase-like" evidence="17">
    <location>
        <begin position="3"/>
        <end position="140"/>
    </location>
</feature>
<dbReference type="InterPro" id="IPR001564">
    <property type="entry name" value="Nucleoside_diP_kinase"/>
</dbReference>
<protein>
    <recommendedName>
        <fullName evidence="4 13">Nucleoside diphosphate kinase</fullName>
        <shortName evidence="13">NDK</shortName>
        <shortName evidence="13">NDP kinase</shortName>
        <ecNumber evidence="3 13">2.7.4.6</ecNumber>
    </recommendedName>
    <alternativeName>
        <fullName evidence="13">Nucleoside-2-P kinase</fullName>
    </alternativeName>
</protein>
<evidence type="ECO:0000256" key="8">
    <source>
        <dbReference type="ARBA" id="ARBA00022741"/>
    </source>
</evidence>
<evidence type="ECO:0000256" key="2">
    <source>
        <dbReference type="ARBA" id="ARBA00008142"/>
    </source>
</evidence>
<comment type="catalytic activity">
    <reaction evidence="13">
        <text>a ribonucleoside 5'-diphosphate + ATP = a ribonucleoside 5'-triphosphate + ADP</text>
        <dbReference type="Rhea" id="RHEA:18113"/>
        <dbReference type="ChEBI" id="CHEBI:30616"/>
        <dbReference type="ChEBI" id="CHEBI:57930"/>
        <dbReference type="ChEBI" id="CHEBI:61557"/>
        <dbReference type="ChEBI" id="CHEBI:456216"/>
        <dbReference type="EC" id="2.7.4.6"/>
    </reaction>
</comment>
<feature type="binding site" evidence="13 14">
    <location>
        <position position="11"/>
    </location>
    <ligand>
        <name>ATP</name>
        <dbReference type="ChEBI" id="CHEBI:30616"/>
    </ligand>
</feature>
<dbReference type="PANTHER" id="PTHR11349">
    <property type="entry name" value="NUCLEOSIDE DIPHOSPHATE KINASE"/>
    <property type="match status" value="1"/>
</dbReference>
<dbReference type="PATRIC" id="fig|1307761.3.peg.303"/>
<dbReference type="RefSeq" id="WP_024266675.1">
    <property type="nucleotide sequence ID" value="NC_023035.1"/>
</dbReference>
<keyword evidence="10 13" id="KW-0067">ATP-binding</keyword>
<evidence type="ECO:0000256" key="9">
    <source>
        <dbReference type="ARBA" id="ARBA00022777"/>
    </source>
</evidence>
<dbReference type="AlphaFoldDB" id="V5WD68"/>